<protein>
    <submittedName>
        <fullName evidence="1">Uncharacterized protein</fullName>
    </submittedName>
</protein>
<feature type="non-terminal residue" evidence="1">
    <location>
        <position position="37"/>
    </location>
</feature>
<proteinExistence type="predicted"/>
<accession>X0XTZ2</accession>
<sequence>NTTVVLVARADDRIALNGEVLQVRRANVVGSQGHSGH</sequence>
<dbReference type="Gene3D" id="3.40.50.720">
    <property type="entry name" value="NAD(P)-binding Rossmann-like Domain"/>
    <property type="match status" value="1"/>
</dbReference>
<evidence type="ECO:0000313" key="1">
    <source>
        <dbReference type="EMBL" id="GAG46704.1"/>
    </source>
</evidence>
<comment type="caution">
    <text evidence="1">The sequence shown here is derived from an EMBL/GenBank/DDBJ whole genome shotgun (WGS) entry which is preliminary data.</text>
</comment>
<feature type="non-terminal residue" evidence="1">
    <location>
        <position position="1"/>
    </location>
</feature>
<dbReference type="AlphaFoldDB" id="X0XTZ2"/>
<name>X0XTZ2_9ZZZZ</name>
<gene>
    <name evidence="1" type="ORF">S01H1_86228</name>
</gene>
<organism evidence="1">
    <name type="scientific">marine sediment metagenome</name>
    <dbReference type="NCBI Taxonomy" id="412755"/>
    <lineage>
        <taxon>unclassified sequences</taxon>
        <taxon>metagenomes</taxon>
        <taxon>ecological metagenomes</taxon>
    </lineage>
</organism>
<reference evidence="1" key="1">
    <citation type="journal article" date="2014" name="Front. Microbiol.">
        <title>High frequency of phylogenetically diverse reductive dehalogenase-homologous genes in deep subseafloor sedimentary metagenomes.</title>
        <authorList>
            <person name="Kawai M."/>
            <person name="Futagami T."/>
            <person name="Toyoda A."/>
            <person name="Takaki Y."/>
            <person name="Nishi S."/>
            <person name="Hori S."/>
            <person name="Arai W."/>
            <person name="Tsubouchi T."/>
            <person name="Morono Y."/>
            <person name="Uchiyama I."/>
            <person name="Ito T."/>
            <person name="Fujiyama A."/>
            <person name="Inagaki F."/>
            <person name="Takami H."/>
        </authorList>
    </citation>
    <scope>NUCLEOTIDE SEQUENCE</scope>
    <source>
        <strain evidence="1">Expedition CK06-06</strain>
    </source>
</reference>
<dbReference type="EMBL" id="BARS01059612">
    <property type="protein sequence ID" value="GAG46704.1"/>
    <property type="molecule type" value="Genomic_DNA"/>
</dbReference>